<dbReference type="Proteomes" id="UP000789920">
    <property type="component" value="Unassembled WGS sequence"/>
</dbReference>
<proteinExistence type="predicted"/>
<feature type="non-terminal residue" evidence="1">
    <location>
        <position position="65"/>
    </location>
</feature>
<evidence type="ECO:0000313" key="2">
    <source>
        <dbReference type="Proteomes" id="UP000789920"/>
    </source>
</evidence>
<dbReference type="EMBL" id="CAJVQC010032840">
    <property type="protein sequence ID" value="CAG8752207.1"/>
    <property type="molecule type" value="Genomic_DNA"/>
</dbReference>
<comment type="caution">
    <text evidence="1">The sequence shown here is derived from an EMBL/GenBank/DDBJ whole genome shotgun (WGS) entry which is preliminary data.</text>
</comment>
<accession>A0ACA9QHI2</accession>
<keyword evidence="2" id="KW-1185">Reference proteome</keyword>
<gene>
    <name evidence="1" type="ORF">RPERSI_LOCUS14309</name>
</gene>
<evidence type="ECO:0000313" key="1">
    <source>
        <dbReference type="EMBL" id="CAG8752207.1"/>
    </source>
</evidence>
<sequence>MIKETIKKKVHQSYTIQEKMIFVQYALRESNTKAAAKFGLDKSQVGCWGFFPEEEAQLYVWIVEI</sequence>
<reference evidence="1" key="1">
    <citation type="submission" date="2021-06" db="EMBL/GenBank/DDBJ databases">
        <authorList>
            <person name="Kallberg Y."/>
            <person name="Tangrot J."/>
            <person name="Rosling A."/>
        </authorList>
    </citation>
    <scope>NUCLEOTIDE SEQUENCE</scope>
    <source>
        <strain evidence="1">MA461A</strain>
    </source>
</reference>
<name>A0ACA9QHI2_9GLOM</name>
<organism evidence="1 2">
    <name type="scientific">Racocetra persica</name>
    <dbReference type="NCBI Taxonomy" id="160502"/>
    <lineage>
        <taxon>Eukaryota</taxon>
        <taxon>Fungi</taxon>
        <taxon>Fungi incertae sedis</taxon>
        <taxon>Mucoromycota</taxon>
        <taxon>Glomeromycotina</taxon>
        <taxon>Glomeromycetes</taxon>
        <taxon>Diversisporales</taxon>
        <taxon>Gigasporaceae</taxon>
        <taxon>Racocetra</taxon>
    </lineage>
</organism>
<protein>
    <submittedName>
        <fullName evidence="1">24795_t:CDS:1</fullName>
    </submittedName>
</protein>